<comment type="cofactor">
    <cofactor evidence="1">
        <name>Zn(2+)</name>
        <dbReference type="ChEBI" id="CHEBI:29105"/>
    </cofactor>
</comment>
<dbReference type="Proteomes" id="UP000189670">
    <property type="component" value="Unassembled WGS sequence"/>
</dbReference>
<comment type="caution">
    <text evidence="8">The sequence shown here is derived from an EMBL/GenBank/DDBJ whole genome shotgun (WGS) entry which is preliminary data.</text>
</comment>
<dbReference type="PANTHER" id="PTHR43016:SF13">
    <property type="entry name" value="PRESEQUENCE PROTEASE, MITOCHONDRIAL"/>
    <property type="match status" value="1"/>
</dbReference>
<evidence type="ECO:0000313" key="9">
    <source>
        <dbReference type="Proteomes" id="UP000189670"/>
    </source>
</evidence>
<evidence type="ECO:0000256" key="1">
    <source>
        <dbReference type="ARBA" id="ARBA00001947"/>
    </source>
</evidence>
<dbReference type="GO" id="GO:0046872">
    <property type="term" value="F:metal ion binding"/>
    <property type="evidence" value="ECO:0007669"/>
    <property type="project" value="UniProtKB-KW"/>
</dbReference>
<evidence type="ECO:0000256" key="4">
    <source>
        <dbReference type="ARBA" id="ARBA00022801"/>
    </source>
</evidence>
<keyword evidence="6" id="KW-0482">Metalloprotease</keyword>
<keyword evidence="4" id="KW-0378">Hydrolase</keyword>
<proteinExistence type="predicted"/>
<dbReference type="InterPro" id="IPR055130">
    <property type="entry name" value="PreP_C"/>
</dbReference>
<evidence type="ECO:0000313" key="8">
    <source>
        <dbReference type="EMBL" id="ETR74065.1"/>
    </source>
</evidence>
<keyword evidence="3" id="KW-0479">Metal-binding</keyword>
<dbReference type="InterPro" id="IPR013578">
    <property type="entry name" value="Peptidase_M16C_assoc"/>
</dbReference>
<dbReference type="Pfam" id="PF22516">
    <property type="entry name" value="PreP_C"/>
    <property type="match status" value="1"/>
</dbReference>
<dbReference type="EMBL" id="ATBP01000023">
    <property type="protein sequence ID" value="ETR74065.1"/>
    <property type="molecule type" value="Genomic_DNA"/>
</dbReference>
<evidence type="ECO:0000259" key="7">
    <source>
        <dbReference type="SMART" id="SM01264"/>
    </source>
</evidence>
<evidence type="ECO:0000256" key="2">
    <source>
        <dbReference type="ARBA" id="ARBA00022670"/>
    </source>
</evidence>
<gene>
    <name evidence="8" type="ORF">OMM_00473</name>
</gene>
<dbReference type="SUPFAM" id="SSF63411">
    <property type="entry name" value="LuxS/MPP-like metallohydrolase"/>
    <property type="match status" value="4"/>
</dbReference>
<reference evidence="9" key="1">
    <citation type="submission" date="2012-11" db="EMBL/GenBank/DDBJ databases">
        <authorList>
            <person name="Lucero-Rivera Y.E."/>
            <person name="Tovar-Ramirez D."/>
        </authorList>
    </citation>
    <scope>NUCLEOTIDE SEQUENCE [LARGE SCALE GENOMIC DNA]</scope>
    <source>
        <strain evidence="9">Araruama</strain>
    </source>
</reference>
<dbReference type="GO" id="GO:0006508">
    <property type="term" value="P:proteolysis"/>
    <property type="evidence" value="ECO:0007669"/>
    <property type="project" value="UniProtKB-KW"/>
</dbReference>
<feature type="domain" description="Peptidase M16C associated" evidence="7">
    <location>
        <begin position="471"/>
        <end position="717"/>
    </location>
</feature>
<accession>A0A1V1PHA7</accession>
<evidence type="ECO:0000256" key="3">
    <source>
        <dbReference type="ARBA" id="ARBA00022723"/>
    </source>
</evidence>
<sequence>MINDKNNPEIVSGMTIQGFVVEQISVIEEMSVICYILKHEKTHARYCHVSNSDDENTFSVAFKTVPIDDTGVAHILEHTALCGSSKYPVRDPFFSMIRRSMKSFMNAFTASDWTMYPFSTQNRKDFYNLMDVYLDATFFPNLTELSFKQEGHRLEFENSGELTFKGVVYNEMKGAMSSPSQILGRGLMNALYPTTTYHFNSGGAPDKIPELTYDAFKAFHQRYYHPSNAFFYSYGNLPLVDHLAYINKAVLSKFNAIDPKTDVPTEPRWDCPKETRRYYPLSSHENPEKKSQVCLAWLLTGIEDAYMVLCFSLLDQILLGNSASPLRKALIESGLGSALSDSTGYDSELRDTMFACGLKDVRVQDADAIEKIIFDVFHDLVKNGIDKELIETAIHQMEFHHKEVTNHPYPYGLKLLLHSCGSWFHNNDPIRPLRIEKDLAKLHDDLATGPFFESLIDKYFIQNTHRVRYILEPDQNMHQKEEEKSQALLQDKTKQLTEKDIERIKKDTSALSDLQNAAEDLSCLPTLTVNDISPGIVTVNHSNDFSDAAISSYDQPTRGIVYLSAVQEMSILPEKHIMNIPLFSFVFTRIGTKDYDYVELARRIDRYTGSLGVSSLIRVPLNNNLLPMSFISLNTKCLKKNILPMFDILNSLYFRSDFSNIRRLKQLLLELKSALESNVVSSGHQYAVGVASRKWTLGRMLDERWHGLSQLKHLKTLTNDLSDKKLEMLAQDLYEMAQLIFSKDLMQLAVIGESDALEQIEQPMKGFQSQIPHSDKNAPLITGLDDSLTQTPRLEAWTTATKISFVAQSFPGVKRSHPDAPVISVISKLLKSLYLHKEIREKGGAYGAFATADLEEGLFHLISYRDPHIQRTLQTYANISEYFTKSEFKDSDIQEAIIQLCSDIDRPDTPASRAKKAFWRKLTGLTDEMRKEFKEKVLSVTRSQVIETAQKYMLDLKNKGTIGVVSNAQRIKRYNNQHKEKFEIHKI</sequence>
<name>A0A1V1PHA7_9BACT</name>
<dbReference type="Gene3D" id="3.30.830.10">
    <property type="entry name" value="Metalloenzyme, LuxS/M16 peptidase-like"/>
    <property type="match status" value="4"/>
</dbReference>
<evidence type="ECO:0000256" key="5">
    <source>
        <dbReference type="ARBA" id="ARBA00022833"/>
    </source>
</evidence>
<organism evidence="8 9">
    <name type="scientific">Candidatus Magnetoglobus multicellularis str. Araruama</name>
    <dbReference type="NCBI Taxonomy" id="890399"/>
    <lineage>
        <taxon>Bacteria</taxon>
        <taxon>Pseudomonadati</taxon>
        <taxon>Thermodesulfobacteriota</taxon>
        <taxon>Desulfobacteria</taxon>
        <taxon>Desulfobacterales</taxon>
        <taxon>Desulfobacteraceae</taxon>
        <taxon>Candidatus Magnetoglobus</taxon>
    </lineage>
</organism>
<protein>
    <submittedName>
        <fullName evidence="8">Peptidase M16C associated domain containing protein</fullName>
    </submittedName>
</protein>
<dbReference type="InterPro" id="IPR007863">
    <property type="entry name" value="Peptidase_M16_C"/>
</dbReference>
<dbReference type="InterPro" id="IPR011765">
    <property type="entry name" value="Pept_M16_N"/>
</dbReference>
<dbReference type="AlphaFoldDB" id="A0A1V1PHA7"/>
<dbReference type="GO" id="GO:0008237">
    <property type="term" value="F:metallopeptidase activity"/>
    <property type="evidence" value="ECO:0007669"/>
    <property type="project" value="UniProtKB-KW"/>
</dbReference>
<dbReference type="FunFam" id="3.30.830.10:FF:000009">
    <property type="entry name" value="Presequence protease, mitochondrial"/>
    <property type="match status" value="1"/>
</dbReference>
<dbReference type="PANTHER" id="PTHR43016">
    <property type="entry name" value="PRESEQUENCE PROTEASE"/>
    <property type="match status" value="1"/>
</dbReference>
<keyword evidence="2" id="KW-0645">Protease</keyword>
<dbReference type="FunFam" id="3.30.830.10:FF:000011">
    <property type="entry name" value="Presequence protease, mitochondrial"/>
    <property type="match status" value="1"/>
</dbReference>
<keyword evidence="5" id="KW-0862">Zinc</keyword>
<dbReference type="SMART" id="SM01264">
    <property type="entry name" value="M16C_associated"/>
    <property type="match status" value="1"/>
</dbReference>
<dbReference type="Pfam" id="PF05193">
    <property type="entry name" value="Peptidase_M16_C"/>
    <property type="match status" value="1"/>
</dbReference>
<dbReference type="Pfam" id="PF00675">
    <property type="entry name" value="Peptidase_M16"/>
    <property type="match status" value="1"/>
</dbReference>
<dbReference type="InterPro" id="IPR011249">
    <property type="entry name" value="Metalloenz_LuxS/M16"/>
</dbReference>
<evidence type="ECO:0000256" key="6">
    <source>
        <dbReference type="ARBA" id="ARBA00023049"/>
    </source>
</evidence>
<dbReference type="Pfam" id="PF08367">
    <property type="entry name" value="M16C_assoc"/>
    <property type="match status" value="1"/>
</dbReference>